<evidence type="ECO:0000313" key="3">
    <source>
        <dbReference type="Proteomes" id="UP000051952"/>
    </source>
</evidence>
<feature type="compositionally biased region" description="Pro residues" evidence="1">
    <location>
        <begin position="536"/>
        <end position="545"/>
    </location>
</feature>
<feature type="region of interest" description="Disordered" evidence="1">
    <location>
        <begin position="618"/>
        <end position="752"/>
    </location>
</feature>
<feature type="region of interest" description="Disordered" evidence="1">
    <location>
        <begin position="155"/>
        <end position="308"/>
    </location>
</feature>
<reference evidence="3" key="1">
    <citation type="submission" date="2015-09" db="EMBL/GenBank/DDBJ databases">
        <authorList>
            <consortium name="Pathogen Informatics"/>
        </authorList>
    </citation>
    <scope>NUCLEOTIDE SEQUENCE [LARGE SCALE GENOMIC DNA]</scope>
    <source>
        <strain evidence="3">Lake Konstanz</strain>
    </source>
</reference>
<proteinExistence type="predicted"/>
<feature type="region of interest" description="Disordered" evidence="1">
    <location>
        <begin position="582"/>
        <end position="605"/>
    </location>
</feature>
<feature type="compositionally biased region" description="Basic and acidic residues" evidence="1">
    <location>
        <begin position="238"/>
        <end position="251"/>
    </location>
</feature>
<name>A0A0S4JHF6_BODSA</name>
<feature type="region of interest" description="Disordered" evidence="1">
    <location>
        <begin position="834"/>
        <end position="867"/>
    </location>
</feature>
<feature type="compositionally biased region" description="Polar residues" evidence="1">
    <location>
        <begin position="658"/>
        <end position="674"/>
    </location>
</feature>
<dbReference type="AlphaFoldDB" id="A0A0S4JHF6"/>
<evidence type="ECO:0000313" key="2">
    <source>
        <dbReference type="EMBL" id="CUG89540.1"/>
    </source>
</evidence>
<dbReference type="Proteomes" id="UP000051952">
    <property type="component" value="Unassembled WGS sequence"/>
</dbReference>
<feature type="region of interest" description="Disordered" evidence="1">
    <location>
        <begin position="1"/>
        <end position="118"/>
    </location>
</feature>
<evidence type="ECO:0000256" key="1">
    <source>
        <dbReference type="SAM" id="MobiDB-lite"/>
    </source>
</evidence>
<feature type="compositionally biased region" description="Polar residues" evidence="1">
    <location>
        <begin position="259"/>
        <end position="275"/>
    </location>
</feature>
<feature type="region of interest" description="Disordered" evidence="1">
    <location>
        <begin position="351"/>
        <end position="563"/>
    </location>
</feature>
<feature type="compositionally biased region" description="Basic residues" evidence="1">
    <location>
        <begin position="844"/>
        <end position="853"/>
    </location>
</feature>
<organism evidence="2 3">
    <name type="scientific">Bodo saltans</name>
    <name type="common">Flagellated protozoan</name>
    <dbReference type="NCBI Taxonomy" id="75058"/>
    <lineage>
        <taxon>Eukaryota</taxon>
        <taxon>Discoba</taxon>
        <taxon>Euglenozoa</taxon>
        <taxon>Kinetoplastea</taxon>
        <taxon>Metakinetoplastina</taxon>
        <taxon>Eubodonida</taxon>
        <taxon>Bodonidae</taxon>
        <taxon>Bodo</taxon>
    </lineage>
</organism>
<dbReference type="EMBL" id="CYKH01001748">
    <property type="protein sequence ID" value="CUG89540.1"/>
    <property type="molecule type" value="Genomic_DNA"/>
</dbReference>
<feature type="compositionally biased region" description="Polar residues" evidence="1">
    <location>
        <begin position="440"/>
        <end position="459"/>
    </location>
</feature>
<protein>
    <submittedName>
        <fullName evidence="2">Uncharacterized protein</fullName>
    </submittedName>
</protein>
<feature type="compositionally biased region" description="Polar residues" evidence="1">
    <location>
        <begin position="74"/>
        <end position="98"/>
    </location>
</feature>
<feature type="compositionally biased region" description="Low complexity" evidence="1">
    <location>
        <begin position="645"/>
        <end position="657"/>
    </location>
</feature>
<dbReference type="VEuPathDB" id="TriTrypDB:BSAL_21960"/>
<feature type="compositionally biased region" description="Basic and acidic residues" evidence="1">
    <location>
        <begin position="278"/>
        <end position="288"/>
    </location>
</feature>
<feature type="compositionally biased region" description="Polar residues" evidence="1">
    <location>
        <begin position="15"/>
        <end position="24"/>
    </location>
</feature>
<keyword evidence="3" id="KW-1185">Reference proteome</keyword>
<sequence length="916" mass="97227">MTSGRQALQDKKMNAMSQSSSTNKKAPPVQAKRAPVSTSTTSKTRPTPSTAPRGQGIVTPINKYAHVPSRVFSGLNTQPPHSRPSVAQNAATKPQPASISHEELFGFPAQPSTEPVTSVLQRSRFMSPQKGEGTPLMTSAAASTNDEAVVDTAPLAAPVALPVRRGPSASSSLMDLVMGDDDDIPARRSLSQRPQRSSLPRPRTVPESPHSRGRPPPAQPTPRSTIVLPESCDEDSIEVSRKSRWSIHERFPSPPSSSTGDTTAQAESVGTTSVVFSLHDESTRHSELTNRPSEVLSRHSHESTSEYTAVSPLTDVSCVSDIGTLLASDMVPQPMRLSDALRASSIDVGAMTPARSSSRRITGRSSVASSVAPGDVPPNSPASGRVSLASSVAPHDAPPNSPASAADFISPRGSMRMSTGSAVGPSAPPNTPDGGLSDSLLLTPTRASSLQRFSTSSVGLPSAPPSTPAGGVSQAQQRPSSSWADLLWPRRSGSGSLARPDEVVAASPYPPVPQSPFKSLMSEEAEDSAAPFDIASPPPNAPPPRSSLQFPADEAQPRGSIGGGIFARIRNSINLHITKVHHDSPANEQPNAADIPLTPGTQRRRSVAFCSPDRLEVRVDHNTPRGSVRHHNVDIASPAPILIRSPAPQSSAPASTARSNSPSRAKTATSSANESAARVPPLSNDAGSSLPLPSAPRSHTVDRLGRVCRSKTPGRSISPTDRDYEAEGDEDDASYSRSPAPATVSTLDVPSPPPYAPLSTIAEEASMVHRVEDVIRTHTAASALRLLTVTEIATFLVERDISFDPADRKVKLLDAARKLVLSLQRSSSDRNVSQPLVFSLPRRDHSHHHGGRKREREELQDDDIEEPNESWTVGDIRRFARDQNISLQGVPARKLSLLRHLSQSLGRSPSADMLSL</sequence>
<feature type="compositionally biased region" description="Low complexity" evidence="1">
    <location>
        <begin position="35"/>
        <end position="52"/>
    </location>
</feature>
<feature type="compositionally biased region" description="Polar residues" evidence="1">
    <location>
        <begin position="473"/>
        <end position="483"/>
    </location>
</feature>
<accession>A0A0S4JHF6</accession>
<feature type="compositionally biased region" description="Low complexity" evidence="1">
    <location>
        <begin position="187"/>
        <end position="202"/>
    </location>
</feature>
<feature type="compositionally biased region" description="Acidic residues" evidence="1">
    <location>
        <begin position="858"/>
        <end position="867"/>
    </location>
</feature>
<gene>
    <name evidence="2" type="ORF">BSAL_21960</name>
</gene>